<dbReference type="AlphaFoldDB" id="A0A6N7EHB6"/>
<evidence type="ECO:0000313" key="4">
    <source>
        <dbReference type="EMBL" id="MPV37529.1"/>
    </source>
</evidence>
<dbReference type="CDD" id="cd05300">
    <property type="entry name" value="2-Hacid_dh_1"/>
    <property type="match status" value="1"/>
</dbReference>
<dbReference type="PANTHER" id="PTHR43333:SF1">
    <property type="entry name" value="D-ISOMER SPECIFIC 2-HYDROXYACID DEHYDROGENASE NAD-BINDING DOMAIN-CONTAINING PROTEIN"/>
    <property type="match status" value="1"/>
</dbReference>
<proteinExistence type="predicted"/>
<dbReference type="PANTHER" id="PTHR43333">
    <property type="entry name" value="2-HACID_DH_C DOMAIN-CONTAINING PROTEIN"/>
    <property type="match status" value="1"/>
</dbReference>
<dbReference type="GO" id="GO:0051287">
    <property type="term" value="F:NAD binding"/>
    <property type="evidence" value="ECO:0007669"/>
    <property type="project" value="InterPro"/>
</dbReference>
<protein>
    <submittedName>
        <fullName evidence="4">D-2-hydroxyacid dehydrogenase</fullName>
    </submittedName>
</protein>
<keyword evidence="2" id="KW-0520">NAD</keyword>
<dbReference type="Proteomes" id="UP000437709">
    <property type="component" value="Unassembled WGS sequence"/>
</dbReference>
<dbReference type="SUPFAM" id="SSF51735">
    <property type="entry name" value="NAD(P)-binding Rossmann-fold domains"/>
    <property type="match status" value="1"/>
</dbReference>
<dbReference type="OrthoDB" id="4324715at2"/>
<organism evidence="4 5">
    <name type="scientific">Georgenia subflava</name>
    <dbReference type="NCBI Taxonomy" id="1622177"/>
    <lineage>
        <taxon>Bacteria</taxon>
        <taxon>Bacillati</taxon>
        <taxon>Actinomycetota</taxon>
        <taxon>Actinomycetes</taxon>
        <taxon>Micrococcales</taxon>
        <taxon>Bogoriellaceae</taxon>
        <taxon>Georgenia</taxon>
    </lineage>
</organism>
<dbReference type="EMBL" id="WHPC01000039">
    <property type="protein sequence ID" value="MPV37529.1"/>
    <property type="molecule type" value="Genomic_DNA"/>
</dbReference>
<dbReference type="InterPro" id="IPR036291">
    <property type="entry name" value="NAD(P)-bd_dom_sf"/>
</dbReference>
<keyword evidence="5" id="KW-1185">Reference proteome</keyword>
<evidence type="ECO:0000256" key="1">
    <source>
        <dbReference type="ARBA" id="ARBA00023002"/>
    </source>
</evidence>
<feature type="domain" description="D-isomer specific 2-hydroxyacid dehydrogenase NAD-binding" evidence="3">
    <location>
        <begin position="129"/>
        <end position="300"/>
    </location>
</feature>
<evidence type="ECO:0000256" key="2">
    <source>
        <dbReference type="ARBA" id="ARBA00023027"/>
    </source>
</evidence>
<dbReference type="Gene3D" id="3.40.50.720">
    <property type="entry name" value="NAD(P)-binding Rossmann-like Domain"/>
    <property type="match status" value="2"/>
</dbReference>
<dbReference type="GO" id="GO:0016491">
    <property type="term" value="F:oxidoreductase activity"/>
    <property type="evidence" value="ECO:0007669"/>
    <property type="project" value="UniProtKB-KW"/>
</dbReference>
<sequence>MPDELCEYITRAEPRIDLVVDQDLLPPMRFPGDHDGDPAFTRSPEQQARFEELVDSADVLYGIPDTNPADLTRTVRANPRLRWVHTMAAGGGGQVKAAGLTSAELDRVVFSTSAGAHAATLAEFALFGVLAGAKDLPKLQAHQARKEWAPRWAMRQLSEMTVLVVGLGSIGRATVAKLSALGAKVVGTSRRDVDVPGLSAVVHPDDLAAAAAEADAIVSTLPGTDATHQMISADVLAAVRPGTIFVSVGRGTVVDEQALVSALEDGRIGFAALDVFYTEPLPSDSPLWQLPNVVVAPHTAALNDAEDRLIAELFVENAGRLLDGRPLLNVVDTVEFY</sequence>
<accession>A0A6N7EHB6</accession>
<gene>
    <name evidence="4" type="ORF">GB881_10855</name>
</gene>
<name>A0A6N7EHB6_9MICO</name>
<evidence type="ECO:0000313" key="5">
    <source>
        <dbReference type="Proteomes" id="UP000437709"/>
    </source>
</evidence>
<keyword evidence="1" id="KW-0560">Oxidoreductase</keyword>
<dbReference type="InterPro" id="IPR006140">
    <property type="entry name" value="D-isomer_DH_NAD-bd"/>
</dbReference>
<reference evidence="4 5" key="1">
    <citation type="submission" date="2019-10" db="EMBL/GenBank/DDBJ databases">
        <title>Georgenia wutianyii sp. nov. and Georgenia yuyongxinii sp. nov. isolated from plateau pika (Ochotona curzoniae) in the Qinghai-Tibet plateau of China.</title>
        <authorList>
            <person name="Tian Z."/>
        </authorList>
    </citation>
    <scope>NUCLEOTIDE SEQUENCE [LARGE SCALE GENOMIC DNA]</scope>
    <source>
        <strain evidence="4 5">JCM 19765</strain>
    </source>
</reference>
<evidence type="ECO:0000259" key="3">
    <source>
        <dbReference type="Pfam" id="PF02826"/>
    </source>
</evidence>
<dbReference type="Pfam" id="PF02826">
    <property type="entry name" value="2-Hacid_dh_C"/>
    <property type="match status" value="1"/>
</dbReference>
<comment type="caution">
    <text evidence="4">The sequence shown here is derived from an EMBL/GenBank/DDBJ whole genome shotgun (WGS) entry which is preliminary data.</text>
</comment>